<evidence type="ECO:0000256" key="1">
    <source>
        <dbReference type="SAM" id="MobiDB-lite"/>
    </source>
</evidence>
<gene>
    <name evidence="2" type="ORF">T458_05370</name>
</gene>
<dbReference type="AlphaFoldDB" id="V6MB42"/>
<dbReference type="EMBL" id="AYJU01000002">
    <property type="protein sequence ID" value="EST55759.1"/>
    <property type="molecule type" value="Genomic_DNA"/>
</dbReference>
<organism evidence="2 3">
    <name type="scientific">Brevibacillus panacihumi W25</name>
    <dbReference type="NCBI Taxonomy" id="1408254"/>
    <lineage>
        <taxon>Bacteria</taxon>
        <taxon>Bacillati</taxon>
        <taxon>Bacillota</taxon>
        <taxon>Bacilli</taxon>
        <taxon>Bacillales</taxon>
        <taxon>Paenibacillaceae</taxon>
        <taxon>Brevibacillus</taxon>
    </lineage>
</organism>
<sequence length="364" mass="42081">MTKKMEVYQETLFSFLGEENPQPLGESKNTKPSQKKGKVTKPVTPIPKKEEPIELNENTIIRYGGENIPLTDYFTNDEFKIGLVGKVSTEENEEEELRPITADDIRKRLEQDFAELTEELTHMSWIKEKNLIVPILQARKKGAGMKLGRRHGIYLDIQDAVEHKRTHMFFPASDGNVYHIRETECLTICTKTNHVPDLPNLKEGIRFKLPKIEWDILSEFMKISRYYAMQYETEVHGEVYWNGTRYFLFIPKQEVSKEWVEPTEIFTQDEQAIKVMEIHSHNLMNAYFSEQDNESEQAPILYAVVGRVTDFLPQIQVRTCLNGTYLAVDPKEVFDSPFGASSVSYELEQIKVKGDSNDDRSAAE</sequence>
<dbReference type="HOGENOM" id="CLU_876180_0_0_9"/>
<comment type="caution">
    <text evidence="2">The sequence shown here is derived from an EMBL/GenBank/DDBJ whole genome shotgun (WGS) entry which is preliminary data.</text>
</comment>
<name>V6MB42_9BACL</name>
<evidence type="ECO:0000313" key="3">
    <source>
        <dbReference type="Proteomes" id="UP000017973"/>
    </source>
</evidence>
<dbReference type="Proteomes" id="UP000017973">
    <property type="component" value="Unassembled WGS sequence"/>
</dbReference>
<feature type="region of interest" description="Disordered" evidence="1">
    <location>
        <begin position="15"/>
        <end position="45"/>
    </location>
</feature>
<dbReference type="eggNOG" id="ENOG5032V96">
    <property type="taxonomic scope" value="Bacteria"/>
</dbReference>
<dbReference type="RefSeq" id="WP_023555130.1">
    <property type="nucleotide sequence ID" value="NZ_KI629787.1"/>
</dbReference>
<evidence type="ECO:0008006" key="4">
    <source>
        <dbReference type="Google" id="ProtNLM"/>
    </source>
</evidence>
<evidence type="ECO:0000313" key="2">
    <source>
        <dbReference type="EMBL" id="EST55759.1"/>
    </source>
</evidence>
<dbReference type="STRING" id="1408254.T458_05370"/>
<keyword evidence="3" id="KW-1185">Reference proteome</keyword>
<protein>
    <recommendedName>
        <fullName evidence="4">JAB domain-containing protein</fullName>
    </recommendedName>
</protein>
<dbReference type="PATRIC" id="fig|1408254.3.peg.1080"/>
<proteinExistence type="predicted"/>
<reference evidence="2 3" key="1">
    <citation type="journal article" date="2014" name="Genome Announc.">
        <title>Draft Genome Sequence of Brevibacillus panacihumi Strain W25, a Halotolerant Hydrocarbon-Degrading Bacterium.</title>
        <authorList>
            <person name="Wang X."/>
            <person name="Jin D."/>
            <person name="Zhou L."/>
            <person name="Wu L."/>
            <person name="An W."/>
            <person name="Chen Y."/>
            <person name="Zhao L."/>
        </authorList>
    </citation>
    <scope>NUCLEOTIDE SEQUENCE [LARGE SCALE GENOMIC DNA]</scope>
    <source>
        <strain evidence="2 3">W25</strain>
    </source>
</reference>
<dbReference type="OrthoDB" id="1956305at2"/>
<accession>V6MB42</accession>